<evidence type="ECO:0000259" key="4">
    <source>
        <dbReference type="PROSITE" id="PS50853"/>
    </source>
</evidence>
<dbReference type="InterPro" id="IPR055372">
    <property type="entry name" value="CBM96"/>
</dbReference>
<sequence>MNNKFKVGELLHKRSPFSKTWINFDGSYTMETFNEVVHYEDDGGQLRTVNPMLSREADTDDYQGIKVPFDARVPHLFASGYSISHDDEQLIFIPVGARKVKGKVNPDKINEVIYRSAWTSTDVKLEVTPTSLKETIILKTEKAPTTFQFIVDGDTDGNLQLAPAWLTDANGVYRDVEQVVKDGIVTLTVDTDGLAFPIEVDPTIFVGNLVGAKNDNTVYSNNSDGVYLNEQSVALLSNDIRRIYSKYPNMIKGIPTDAKITKATLTVYASGFDGTLKFRVHAVASDYNPDTLTWRSQPLISDNLVSPEVTLQVGSPSWNPIDITSIVQAKLDGTQVSALVMKSSNLSSGGDATIALSNNPYSGTRPFITVEFNAPPSKPTVVSPNGGETVAGSQAISWTASNDIRDYTEDPFIAKDAIIFSNKLAVGQSFTMNADNALIKRIYLRLGVSNSGLSYKMSLYHTNGSTGYWLADKSRLVAQGDVVFESGTSPVWCYADLPSVAVTKGNRYAIVIEAKDGSSVTYQMSRTDTYRSNANGCAMVQDSTSSTFTGFDMDFLYKIVYSSGEAASQLRYNVQLSSDSGSTWKDIIPLSFAGATSQSYNFGNELETSTAKVRVRAYDGVSYGPWDESDGVFTISQNDPPGAPDNLAPNGTSIDRSKVTRMSWRHNDPDGNDPQSKFEINWRMQGSSSWTVVTQNSVNQYYDAPTNTFPAGKIEWRVRTYDQGGLVGPYSTVTVFTAAGTPTTPIITSPANNSTLPDANPTITWSHPDQVQYRVRVFKTSDNSMVFEAIKISPNKALTITTALANSTAYYVNVAIADSSGLWSNDARVNITISYTQPNTPTLSATVDNINGTVSLSVLNPFATGNTPRTDFNEFFRKTGNGEWIKVQRLSNPNTGLVNWTDRMPTPNATEVYKVRAVGSNGAYVDSSSVTVVVSLRDTQLAVASNTLSYVTLRKREGSKEVTGRKSVSSDFVGRPYPMTEFGSNLNRTMDYRYKVENWDDVLQIREYAQLGEAFILRDNWGKKDFVTFDTVNIDEGRTFWYVSIHLTKVYYQEAIE</sequence>
<keyword evidence="2" id="KW-0964">Secreted</keyword>
<dbReference type="GO" id="GO:0005576">
    <property type="term" value="C:extracellular region"/>
    <property type="evidence" value="ECO:0007669"/>
    <property type="project" value="UniProtKB-SubCell"/>
</dbReference>
<dbReference type="RefSeq" id="YP_009837335.1">
    <property type="nucleotide sequence ID" value="NC_048698.1"/>
</dbReference>
<dbReference type="NCBIfam" id="NF033679">
    <property type="entry name" value="DNRLRE_dom"/>
    <property type="match status" value="1"/>
</dbReference>
<dbReference type="InterPro" id="IPR036116">
    <property type="entry name" value="FN3_sf"/>
</dbReference>
<dbReference type="Proteomes" id="UP000241941">
    <property type="component" value="Segment"/>
</dbReference>
<dbReference type="EMBL" id="MG784342">
    <property type="protein sequence ID" value="AUR81262.1"/>
    <property type="molecule type" value="Genomic_DNA"/>
</dbReference>
<feature type="domain" description="Fibronectin type-III" evidence="4">
    <location>
        <begin position="643"/>
        <end position="741"/>
    </location>
</feature>
<dbReference type="GeneID" id="55607517"/>
<dbReference type="Pfam" id="PF24517">
    <property type="entry name" value="CBM96"/>
    <property type="match status" value="1"/>
</dbReference>
<evidence type="ECO:0000313" key="5">
    <source>
        <dbReference type="EMBL" id="AUR81262.1"/>
    </source>
</evidence>
<evidence type="ECO:0000313" key="6">
    <source>
        <dbReference type="Proteomes" id="UP000241941"/>
    </source>
</evidence>
<comment type="subcellular location">
    <subcellularLocation>
        <location evidence="1">Secreted</location>
    </subcellularLocation>
</comment>
<dbReference type="KEGG" id="vg:55607517"/>
<evidence type="ECO:0000256" key="1">
    <source>
        <dbReference type="ARBA" id="ARBA00004613"/>
    </source>
</evidence>
<dbReference type="SUPFAM" id="SSF49265">
    <property type="entry name" value="Fibronectin type III"/>
    <property type="match status" value="1"/>
</dbReference>
<organism evidence="5 6">
    <name type="scientific">Bacillus phage Carmen17</name>
    <dbReference type="NCBI Taxonomy" id="2072797"/>
    <lineage>
        <taxon>Viruses</taxon>
        <taxon>Duplodnaviria</taxon>
        <taxon>Heunggongvirae</taxon>
        <taxon>Uroviricota</taxon>
        <taxon>Caudoviricetes</taxon>
        <taxon>Gutmannvirinae</taxon>
        <taxon>Carmenvirus</taxon>
        <taxon>Carmenvirus carmen17</taxon>
    </lineage>
</organism>
<dbReference type="InterPro" id="IPR003961">
    <property type="entry name" value="FN3_dom"/>
</dbReference>
<proteinExistence type="predicted"/>
<keyword evidence="6" id="KW-1185">Reference proteome</keyword>
<dbReference type="PROSITE" id="PS50853">
    <property type="entry name" value="FN3"/>
    <property type="match status" value="1"/>
</dbReference>
<reference evidence="5 6" key="2">
    <citation type="journal article" date="2019" name="Microbiol. Resour. Announc.">
        <title>Complete Genome Sequences of Bacillus Bacteriophages Wes44 and Carmen17.</title>
        <authorList>
            <person name="Alder H."/>
            <person name="Himelright M."/>
            <person name="Eisemann E."/>
            <person name="Temple L."/>
        </authorList>
    </citation>
    <scope>NUCLEOTIDE SEQUENCE [LARGE SCALE GENOMIC DNA]</scope>
</reference>
<protein>
    <submittedName>
        <fullName evidence="5">Putative YD repeat protein</fullName>
    </submittedName>
</protein>
<name>A0A2I7QIN7_9CAUD</name>
<evidence type="ECO:0000256" key="2">
    <source>
        <dbReference type="ARBA" id="ARBA00022525"/>
    </source>
</evidence>
<evidence type="ECO:0000256" key="3">
    <source>
        <dbReference type="ARBA" id="ARBA00022729"/>
    </source>
</evidence>
<dbReference type="InterPro" id="IPR013783">
    <property type="entry name" value="Ig-like_fold"/>
</dbReference>
<accession>A0A2I7QIN7</accession>
<reference evidence="5 6" key="1">
    <citation type="submission" date="2018-01" db="EMBL/GenBank/DDBJ databases">
        <title>Complete Genome of Bacillus phages Carmen17.</title>
        <authorList>
            <person name="Himelright M.J."/>
            <person name="Eisemann E.C."/>
            <person name="Alder H.M."/>
            <person name="Clem A.M."/>
            <person name="Temple L."/>
        </authorList>
    </citation>
    <scope>NUCLEOTIDE SEQUENCE [LARGE SCALE GENOMIC DNA]</scope>
</reference>
<dbReference type="Gene3D" id="2.60.40.10">
    <property type="entry name" value="Immunoglobulins"/>
    <property type="match status" value="2"/>
</dbReference>
<keyword evidence="3" id="KW-0732">Signal</keyword>